<dbReference type="Proteomes" id="UP001596135">
    <property type="component" value="Unassembled WGS sequence"/>
</dbReference>
<proteinExistence type="predicted"/>
<comment type="caution">
    <text evidence="2">The sequence shown here is derived from an EMBL/GenBank/DDBJ whole genome shotgun (WGS) entry which is preliminary data.</text>
</comment>
<feature type="transmembrane region" description="Helical" evidence="1">
    <location>
        <begin position="427"/>
        <end position="449"/>
    </location>
</feature>
<evidence type="ECO:0000313" key="2">
    <source>
        <dbReference type="EMBL" id="MFC6041448.1"/>
    </source>
</evidence>
<feature type="transmembrane region" description="Helical" evidence="1">
    <location>
        <begin position="228"/>
        <end position="248"/>
    </location>
</feature>
<keyword evidence="1" id="KW-1133">Transmembrane helix</keyword>
<evidence type="ECO:0000313" key="3">
    <source>
        <dbReference type="Proteomes" id="UP001596135"/>
    </source>
</evidence>
<accession>A0ABW1LE98</accession>
<reference evidence="3" key="1">
    <citation type="journal article" date="2019" name="Int. J. Syst. Evol. Microbiol.">
        <title>The Global Catalogue of Microorganisms (GCM) 10K type strain sequencing project: providing services to taxonomists for standard genome sequencing and annotation.</title>
        <authorList>
            <consortium name="The Broad Institute Genomics Platform"/>
            <consortium name="The Broad Institute Genome Sequencing Center for Infectious Disease"/>
            <person name="Wu L."/>
            <person name="Ma J."/>
        </authorList>
    </citation>
    <scope>NUCLEOTIDE SEQUENCE [LARGE SCALE GENOMIC DNA]</scope>
    <source>
        <strain evidence="3">CCUG 54522</strain>
    </source>
</reference>
<keyword evidence="1" id="KW-0472">Membrane</keyword>
<feature type="transmembrane region" description="Helical" evidence="1">
    <location>
        <begin position="6"/>
        <end position="26"/>
    </location>
</feature>
<feature type="transmembrane region" description="Helical" evidence="1">
    <location>
        <begin position="260"/>
        <end position="280"/>
    </location>
</feature>
<feature type="transmembrane region" description="Helical" evidence="1">
    <location>
        <begin position="173"/>
        <end position="193"/>
    </location>
</feature>
<gene>
    <name evidence="2" type="ORF">ACFPYL_00080</name>
</gene>
<protein>
    <submittedName>
        <fullName evidence="2">Uncharacterized protein</fullName>
    </submittedName>
</protein>
<feature type="transmembrane region" description="Helical" evidence="1">
    <location>
        <begin position="79"/>
        <end position="101"/>
    </location>
</feature>
<sequence length="829" mass="85867">MSLADVLLIGVVAVLVSYGALALLAFRRTRDPGSILVLTFAAYWSLVGAVSFLVAKRVAGGTVYTYLEDRLFPVSIDGVYALALLAYSVFLLIGIGTFIVLSRPYRAGGAEALPAWERLSQRFAHPRMLVIIAGLTAAKVFIVRELVAANGGAGSLYEATRTVKGSLSGELRIYQYLNISTSYALATGFALWLGFQSGRMSYRPAHRLLIWGSYLVMLAEVVGENALLGNRAVLLVVMAGVAAGWARWRYLPSEGRTRSGLTLMLVALSVAALLGLGAIGNARGGGLTTPSAIAGSLVANLEDPSNVLAQVGNSAEKVASHMSLVGVLRYGPDIREPLAANSYVLYTTLVNAPADQVFTIHPVAAWWLRVGPAGVLVAGLLLGVALAFFQRLSFRPGGAVFSAFALPAAVLPAAGLPVIMLRTGPEAIRSVVIELLVIPALLCLPATLFGREPQVAGGAPHPVVPPKKMTIPTSGVSAMTTPITSDLARAFAAVRRRWWVVVAAAVLGAVIGLAGARGGEAATYDVSVATPTVVTSNGAVFSAPGAQLASDLKSSETTERLGDVVDDTTIVTTVLPDPGAAVDIRVTAPTPERAQTAAAAYAQAMTDAYDESIAEQAQQRLTSVQQGIDLIGDNTGDRAIATLAELKVEQAYLQALADHRSTVPDPVSLTSSGTSTSTVILLAIAFAGLAAAVVGFLGIGSRTLRFSDDVTAVSGDDGLVAAVPSSGSWALGGLIDRLATESGRTVTLVPVGTAAIDDLRDGLLVGVEDPSHVRFSPPVGAPGVESPDGPVLLVARLGTDTRRQLDAGHRALSAANPNFVGVVAVDSRA</sequence>
<keyword evidence="3" id="KW-1185">Reference proteome</keyword>
<dbReference type="EMBL" id="JBHSRJ010000001">
    <property type="protein sequence ID" value="MFC6041448.1"/>
    <property type="molecule type" value="Genomic_DNA"/>
</dbReference>
<name>A0ABW1LE98_9ACTN</name>
<organism evidence="2 3">
    <name type="scientific">Nocardioides hankookensis</name>
    <dbReference type="NCBI Taxonomy" id="443157"/>
    <lineage>
        <taxon>Bacteria</taxon>
        <taxon>Bacillati</taxon>
        <taxon>Actinomycetota</taxon>
        <taxon>Actinomycetes</taxon>
        <taxon>Propionibacteriales</taxon>
        <taxon>Nocardioidaceae</taxon>
        <taxon>Nocardioides</taxon>
    </lineage>
</organism>
<keyword evidence="1" id="KW-0812">Transmembrane</keyword>
<feature type="transmembrane region" description="Helical" evidence="1">
    <location>
        <begin position="498"/>
        <end position="516"/>
    </location>
</feature>
<dbReference type="RefSeq" id="WP_379149114.1">
    <property type="nucleotide sequence ID" value="NZ_JBHSRJ010000001.1"/>
</dbReference>
<feature type="transmembrane region" description="Helical" evidence="1">
    <location>
        <begin position="679"/>
        <end position="699"/>
    </location>
</feature>
<evidence type="ECO:0000256" key="1">
    <source>
        <dbReference type="SAM" id="Phobius"/>
    </source>
</evidence>
<feature type="transmembrane region" description="Helical" evidence="1">
    <location>
        <begin position="35"/>
        <end position="59"/>
    </location>
</feature>
<feature type="transmembrane region" description="Helical" evidence="1">
    <location>
        <begin position="128"/>
        <end position="153"/>
    </location>
</feature>
<feature type="transmembrane region" description="Helical" evidence="1">
    <location>
        <begin position="366"/>
        <end position="389"/>
    </location>
</feature>
<feature type="transmembrane region" description="Helical" evidence="1">
    <location>
        <begin position="401"/>
        <end position="421"/>
    </location>
</feature>